<proteinExistence type="predicted"/>
<dbReference type="Proteomes" id="UP000815677">
    <property type="component" value="Unassembled WGS sequence"/>
</dbReference>
<dbReference type="InterPro" id="IPR011009">
    <property type="entry name" value="Kinase-like_dom_sf"/>
</dbReference>
<keyword evidence="2" id="KW-1185">Reference proteome</keyword>
<evidence type="ECO:0008006" key="3">
    <source>
        <dbReference type="Google" id="ProtNLM"/>
    </source>
</evidence>
<dbReference type="SUPFAM" id="SSF56112">
    <property type="entry name" value="Protein kinase-like (PK-like)"/>
    <property type="match status" value="1"/>
</dbReference>
<name>A0ABQ0LH81_MYCCL</name>
<reference evidence="1" key="1">
    <citation type="submission" date="2014-09" db="EMBL/GenBank/DDBJ databases">
        <title>Genome sequence of the luminous mushroom Mycena chlorophos for searching fungal bioluminescence genes.</title>
        <authorList>
            <person name="Tanaka Y."/>
            <person name="Kasuga D."/>
            <person name="Oba Y."/>
            <person name="Hase S."/>
            <person name="Sato K."/>
            <person name="Oba Y."/>
            <person name="Sakakibara Y."/>
        </authorList>
    </citation>
    <scope>NUCLEOTIDE SEQUENCE</scope>
</reference>
<protein>
    <recommendedName>
        <fullName evidence="3">Non-specific serine/threonine protein kinase</fullName>
    </recommendedName>
</protein>
<dbReference type="PROSITE" id="PS00109">
    <property type="entry name" value="PROTEIN_KINASE_TYR"/>
    <property type="match status" value="1"/>
</dbReference>
<evidence type="ECO:0000313" key="1">
    <source>
        <dbReference type="EMBL" id="GAT50465.1"/>
    </source>
</evidence>
<dbReference type="EMBL" id="DF846484">
    <property type="protein sequence ID" value="GAT50465.1"/>
    <property type="molecule type" value="Genomic_DNA"/>
</dbReference>
<evidence type="ECO:0000313" key="2">
    <source>
        <dbReference type="Proteomes" id="UP000815677"/>
    </source>
</evidence>
<dbReference type="InterPro" id="IPR008266">
    <property type="entry name" value="Tyr_kinase_AS"/>
</dbReference>
<organism evidence="1 2">
    <name type="scientific">Mycena chlorophos</name>
    <name type="common">Agaric fungus</name>
    <name type="synonym">Agaricus chlorophos</name>
    <dbReference type="NCBI Taxonomy" id="658473"/>
    <lineage>
        <taxon>Eukaryota</taxon>
        <taxon>Fungi</taxon>
        <taxon>Dikarya</taxon>
        <taxon>Basidiomycota</taxon>
        <taxon>Agaricomycotina</taxon>
        <taxon>Agaricomycetes</taxon>
        <taxon>Agaricomycetidae</taxon>
        <taxon>Agaricales</taxon>
        <taxon>Marasmiineae</taxon>
        <taxon>Mycenaceae</taxon>
        <taxon>Mycena</taxon>
    </lineage>
</organism>
<accession>A0ABQ0LH81</accession>
<sequence length="705" mass="80019">MDHSLAATVRATPVNTLQEPREWITTSFIYFTNFNTFSLHHISTNPDVDLYPTLGRLVPSWNMSSSVIYALLLVSDRFLEALGGRETWMSAFIDRALGQYCIPRRSFQTTLGNIRKELKMKLRRRSISGINAWVLVVPSSGHAALLPPRLDMGIVSKMRPSDAAMEGPLYLLEQAQLTGFYNQEQYPDIPVREGLPPDFYSTAFFPARCGMMWAKFGYEKDLDVFLTKKFPNRRDRQVAMNEAYAVAVAARPYKESEVDVTEVRRATYALFHKCRPRKKRTSLVRSSDFDTHDAELDGGMCRDVPRASGPSVPVQTQADEDKHLGKGNEVLQAAQGAQKVLAEEVSKYPELHPEATSSPMVLTTLRLHQYTVSFLVAIDEPGIEGNLWVYEPVVSFDLRPSATSVKQDSLHAKRMLCFFHFLDELNAAIAAQLAFDPEKKISKWTLCRRVMYTDDYNLKYDRRVNTHDPRVFLAYLDSRIPAKDRTQFPDDEEPQSSDENLVDSNIEHVDLSTDIDGSALPFDNQLVVCKILTSEYGIDVHKALWKADLAPRLLVHRKAISPYGCQFPFDFGFHMAIMEYVPADKHAPLPEVRKALLTRLKDFLAANGLVHGDLREANILFHTNAAGEVKLRVVDFDWAGRDGEVFYPQNMVDKDKERHKEAKPGKAIRRSHDAYMLQKQIESCDAAAVLGNIKMDVDNTWLEYV</sequence>
<gene>
    <name evidence="1" type="ORF">MCHLO_07707</name>
</gene>